<evidence type="ECO:0000256" key="3">
    <source>
        <dbReference type="ARBA" id="ARBA00023163"/>
    </source>
</evidence>
<dbReference type="Pfam" id="PF00392">
    <property type="entry name" value="GntR"/>
    <property type="match status" value="1"/>
</dbReference>
<dbReference type="InterPro" id="IPR036388">
    <property type="entry name" value="WH-like_DNA-bd_sf"/>
</dbReference>
<sequence>MTPPPARSAAGAGATRTEALVDQLRRRIVGGELAPGHKLPSENQLVAEHGVSRTVVREAILRLQAEGLVHTRRGSGSFVLTPPSEHDGGAPVPRAAPASTVAERLDLIDYRVAVESEAAALAATRRSQPLAESVQRAERAFAGRAAAAVPGQPAELLGLDFAFHRALAEASGSALLLQAVDALGPAMIAMPRERLSGAGAPGAGSSAPAAVGDRATVVAAEHAAVAAAVVQGDAQGAAAAMRTHLRNSARRLLQESTGRAAD</sequence>
<organism evidence="5 6">
    <name type="scientific">Citricoccus nitrophenolicus</name>
    <dbReference type="NCBI Taxonomy" id="863575"/>
    <lineage>
        <taxon>Bacteria</taxon>
        <taxon>Bacillati</taxon>
        <taxon>Actinomycetota</taxon>
        <taxon>Actinomycetes</taxon>
        <taxon>Micrococcales</taxon>
        <taxon>Micrococcaceae</taxon>
        <taxon>Citricoccus</taxon>
    </lineage>
</organism>
<evidence type="ECO:0000259" key="4">
    <source>
        <dbReference type="PROSITE" id="PS50949"/>
    </source>
</evidence>
<protein>
    <submittedName>
        <fullName evidence="5">GntR family transcriptional regulator</fullName>
    </submittedName>
</protein>
<dbReference type="RefSeq" id="WP_347920499.1">
    <property type="nucleotide sequence ID" value="NZ_JBDXMX010000003.1"/>
</dbReference>
<reference evidence="5 6" key="1">
    <citation type="submission" date="2024-05" db="EMBL/GenBank/DDBJ databases">
        <authorList>
            <person name="Yi C."/>
        </authorList>
    </citation>
    <scope>NUCLEOTIDE SEQUENCE [LARGE SCALE GENOMIC DNA]</scope>
    <source>
        <strain evidence="5 6">XS13</strain>
    </source>
</reference>
<dbReference type="PROSITE" id="PS50949">
    <property type="entry name" value="HTH_GNTR"/>
    <property type="match status" value="1"/>
</dbReference>
<keyword evidence="3" id="KW-0804">Transcription</keyword>
<accession>A0ABV0IIG9</accession>
<feature type="domain" description="HTH gntR-type" evidence="4">
    <location>
        <begin position="14"/>
        <end position="82"/>
    </location>
</feature>
<dbReference type="InterPro" id="IPR011711">
    <property type="entry name" value="GntR_C"/>
</dbReference>
<dbReference type="Proteomes" id="UP001484097">
    <property type="component" value="Unassembled WGS sequence"/>
</dbReference>
<evidence type="ECO:0000256" key="1">
    <source>
        <dbReference type="ARBA" id="ARBA00023015"/>
    </source>
</evidence>
<gene>
    <name evidence="5" type="ORF">ABDK96_09245</name>
</gene>
<dbReference type="SUPFAM" id="SSF46785">
    <property type="entry name" value="Winged helix' DNA-binding domain"/>
    <property type="match status" value="1"/>
</dbReference>
<dbReference type="SMART" id="SM00345">
    <property type="entry name" value="HTH_GNTR"/>
    <property type="match status" value="1"/>
</dbReference>
<evidence type="ECO:0000313" key="5">
    <source>
        <dbReference type="EMBL" id="MEO9247865.1"/>
    </source>
</evidence>
<dbReference type="EMBL" id="JBDXMX010000003">
    <property type="protein sequence ID" value="MEO9247865.1"/>
    <property type="molecule type" value="Genomic_DNA"/>
</dbReference>
<comment type="caution">
    <text evidence="5">The sequence shown here is derived from an EMBL/GenBank/DDBJ whole genome shotgun (WGS) entry which is preliminary data.</text>
</comment>
<dbReference type="PANTHER" id="PTHR43537">
    <property type="entry name" value="TRANSCRIPTIONAL REGULATOR, GNTR FAMILY"/>
    <property type="match status" value="1"/>
</dbReference>
<dbReference type="CDD" id="cd07377">
    <property type="entry name" value="WHTH_GntR"/>
    <property type="match status" value="1"/>
</dbReference>
<dbReference type="SUPFAM" id="SSF48008">
    <property type="entry name" value="GntR ligand-binding domain-like"/>
    <property type="match status" value="1"/>
</dbReference>
<keyword evidence="1" id="KW-0805">Transcription regulation</keyword>
<dbReference type="PRINTS" id="PR00035">
    <property type="entry name" value="HTHGNTR"/>
</dbReference>
<dbReference type="InterPro" id="IPR036390">
    <property type="entry name" value="WH_DNA-bd_sf"/>
</dbReference>
<dbReference type="InterPro" id="IPR008920">
    <property type="entry name" value="TF_FadR/GntR_C"/>
</dbReference>
<dbReference type="Pfam" id="PF07729">
    <property type="entry name" value="FCD"/>
    <property type="match status" value="1"/>
</dbReference>
<name>A0ABV0IIG9_9MICC</name>
<dbReference type="SMART" id="SM00895">
    <property type="entry name" value="FCD"/>
    <property type="match status" value="1"/>
</dbReference>
<dbReference type="PANTHER" id="PTHR43537:SF24">
    <property type="entry name" value="GLUCONATE OPERON TRANSCRIPTIONAL REPRESSOR"/>
    <property type="match status" value="1"/>
</dbReference>
<keyword evidence="2" id="KW-0238">DNA-binding</keyword>
<dbReference type="Gene3D" id="1.10.10.10">
    <property type="entry name" value="Winged helix-like DNA-binding domain superfamily/Winged helix DNA-binding domain"/>
    <property type="match status" value="1"/>
</dbReference>
<keyword evidence="6" id="KW-1185">Reference proteome</keyword>
<dbReference type="InterPro" id="IPR000524">
    <property type="entry name" value="Tscrpt_reg_HTH_GntR"/>
</dbReference>
<evidence type="ECO:0000256" key="2">
    <source>
        <dbReference type="ARBA" id="ARBA00023125"/>
    </source>
</evidence>
<dbReference type="Gene3D" id="1.20.120.530">
    <property type="entry name" value="GntR ligand-binding domain-like"/>
    <property type="match status" value="1"/>
</dbReference>
<proteinExistence type="predicted"/>
<evidence type="ECO:0000313" key="6">
    <source>
        <dbReference type="Proteomes" id="UP001484097"/>
    </source>
</evidence>